<proteinExistence type="predicted"/>
<dbReference type="AlphaFoldDB" id="A0A937UQ22"/>
<name>A0A937UQ22_9ACTN</name>
<evidence type="ECO:0000313" key="3">
    <source>
        <dbReference type="EMBL" id="MBL7626191.1"/>
    </source>
</evidence>
<feature type="region of interest" description="Disordered" evidence="1">
    <location>
        <begin position="64"/>
        <end position="85"/>
    </location>
</feature>
<evidence type="ECO:0008006" key="5">
    <source>
        <dbReference type="Google" id="ProtNLM"/>
    </source>
</evidence>
<feature type="compositionally biased region" description="Low complexity" evidence="1">
    <location>
        <begin position="71"/>
        <end position="85"/>
    </location>
</feature>
<protein>
    <recommendedName>
        <fullName evidence="5">ATP/GTP-binding protein</fullName>
    </recommendedName>
</protein>
<evidence type="ECO:0000313" key="4">
    <source>
        <dbReference type="Proteomes" id="UP000604475"/>
    </source>
</evidence>
<evidence type="ECO:0000256" key="2">
    <source>
        <dbReference type="SAM" id="SignalP"/>
    </source>
</evidence>
<feature type="signal peptide" evidence="2">
    <location>
        <begin position="1"/>
        <end position="30"/>
    </location>
</feature>
<dbReference type="EMBL" id="JAEACQ010000123">
    <property type="protein sequence ID" value="MBL7626191.1"/>
    <property type="molecule type" value="Genomic_DNA"/>
</dbReference>
<sequence length="307" mass="31639">MPAPPRLLLTMAGAATIILTVLATALPAAADDPLSLRWWDSTGIQADGQVESDEDRQQILASVSSADDEATPAGGNSAAGPAPSCAWRPSTAVAGVIGQVLPEDVPVHEADRVEPDGSTSRLYARVCADGTVTDWQWFTLANVPGLRTSAVDDVGRRLPLPVPVLSPDLARGLVVNVATWFAAPAGQWAPVTGTAEALGLSVSVTALPVELVFDPGDGTAPVSCAGPGATFDASAPPPAAAPDCSYIYRDASTAAPNGRFWPASLSIRWSVTWTASDGQTGALDPLITTTPIEAVVHEYQALERNGS</sequence>
<comment type="caution">
    <text evidence="3">The sequence shown here is derived from an EMBL/GenBank/DDBJ whole genome shotgun (WGS) entry which is preliminary data.</text>
</comment>
<evidence type="ECO:0000256" key="1">
    <source>
        <dbReference type="SAM" id="MobiDB-lite"/>
    </source>
</evidence>
<keyword evidence="4" id="KW-1185">Reference proteome</keyword>
<reference evidence="3" key="1">
    <citation type="submission" date="2020-12" db="EMBL/GenBank/DDBJ databases">
        <title>Genomic characterization of non-nitrogen-fixing Frankia strains.</title>
        <authorList>
            <person name="Carlos-Shanley C."/>
            <person name="Guerra T."/>
            <person name="Hahn D."/>
        </authorList>
    </citation>
    <scope>NUCLEOTIDE SEQUENCE</scope>
    <source>
        <strain evidence="3">CN6</strain>
    </source>
</reference>
<dbReference type="RefSeq" id="WP_202998686.1">
    <property type="nucleotide sequence ID" value="NZ_JADWYW010000815.1"/>
</dbReference>
<keyword evidence="2" id="KW-0732">Signal</keyword>
<organism evidence="3 4">
    <name type="scientific">Frankia nepalensis</name>
    <dbReference type="NCBI Taxonomy" id="1836974"/>
    <lineage>
        <taxon>Bacteria</taxon>
        <taxon>Bacillati</taxon>
        <taxon>Actinomycetota</taxon>
        <taxon>Actinomycetes</taxon>
        <taxon>Frankiales</taxon>
        <taxon>Frankiaceae</taxon>
        <taxon>Frankia</taxon>
    </lineage>
</organism>
<accession>A0A937UQ22</accession>
<dbReference type="Proteomes" id="UP000604475">
    <property type="component" value="Unassembled WGS sequence"/>
</dbReference>
<feature type="chain" id="PRO_5036791514" description="ATP/GTP-binding protein" evidence="2">
    <location>
        <begin position="31"/>
        <end position="307"/>
    </location>
</feature>
<gene>
    <name evidence="3" type="ORF">I7412_03170</name>
</gene>